<evidence type="ECO:0000313" key="2">
    <source>
        <dbReference type="Proteomes" id="UP000114904"/>
    </source>
</evidence>
<organism evidence="1 2">
    <name type="scientific">Chinese giant salamander iridovirus</name>
    <dbReference type="NCBI Taxonomy" id="1213990"/>
    <lineage>
        <taxon>Viruses</taxon>
        <taxon>Varidnaviria</taxon>
        <taxon>Bamfordvirae</taxon>
        <taxon>Nucleocytoviricota</taxon>
        <taxon>Megaviricetes</taxon>
        <taxon>Pimascovirales</taxon>
        <taxon>Pimascovirales incertae sedis</taxon>
        <taxon>Iridoviridae</taxon>
        <taxon>Alphairidovirinae</taxon>
        <taxon>Ranavirus</taxon>
        <taxon>Ranavirus rana1</taxon>
        <taxon>Frog virus 3</taxon>
    </lineage>
</organism>
<name>V5N035_FRG3V</name>
<protein>
    <submittedName>
        <fullName evidence="1">Uncharacterized protein</fullName>
    </submittedName>
</protein>
<dbReference type="EMBL" id="KF512820">
    <property type="protein sequence ID" value="AHA80911.1"/>
    <property type="molecule type" value="Genomic_DNA"/>
</dbReference>
<reference evidence="1 2" key="1">
    <citation type="journal article" date="2014" name="Vet. Microbiol.">
        <title>Virion-associated viral proteins of a Chinese giant salamander (Andrias davidianus) iridovirus (genus Ranavirus) and functional study of the major capsid protein (MCP).</title>
        <authorList>
            <person name="Li W."/>
            <person name="Zhang X."/>
            <person name="Weng S."/>
            <person name="Zhao G."/>
            <person name="He J."/>
            <person name="Dong C."/>
        </authorList>
    </citation>
    <scope>NUCLEOTIDE SEQUENCE [LARGE SCALE GENOMIC DNA]</scope>
    <source>
        <strain evidence="1">CGSIV-HN1104</strain>
    </source>
</reference>
<accession>V5N035</accession>
<sequence length="95" mass="10450">MRIFGASSLIRMIPLKIVSVDVWVMHLLLLCDKWRRNKEAEAVLTPASSLSGVKAGEMILTDLLCSCLFRWPSLSAENSGLLGFLTPITLFGSLV</sequence>
<proteinExistence type="predicted"/>
<evidence type="ECO:0000313" key="1">
    <source>
        <dbReference type="EMBL" id="AHA80911.1"/>
    </source>
</evidence>
<dbReference type="Proteomes" id="UP000114904">
    <property type="component" value="Segment"/>
</dbReference>